<dbReference type="GO" id="GO:0043048">
    <property type="term" value="P:dolichyl monophosphate biosynthetic process"/>
    <property type="evidence" value="ECO:0007669"/>
    <property type="project" value="TreeGrafter"/>
</dbReference>
<keyword evidence="9 10" id="KW-0472">Membrane</keyword>
<keyword evidence="5 10" id="KW-0812">Transmembrane</keyword>
<reference evidence="11 12" key="1">
    <citation type="submission" date="2018-09" db="EMBL/GenBank/DDBJ databases">
        <title>A high-quality reference genome of wild soybean provides a powerful tool to mine soybean genomes.</title>
        <authorList>
            <person name="Xie M."/>
            <person name="Chung C.Y.L."/>
            <person name="Li M.-W."/>
            <person name="Wong F.-L."/>
            <person name="Chan T.-F."/>
            <person name="Lam H.-M."/>
        </authorList>
    </citation>
    <scope>NUCLEOTIDE SEQUENCE [LARGE SCALE GENOMIC DNA]</scope>
    <source>
        <strain evidence="12">cv. W05</strain>
        <tissue evidence="11">Hypocotyl of etiolated seedlings</tissue>
    </source>
</reference>
<evidence type="ECO:0000256" key="2">
    <source>
        <dbReference type="ARBA" id="ARBA00010794"/>
    </source>
</evidence>
<keyword evidence="6 11" id="KW-0418">Kinase</keyword>
<evidence type="ECO:0000256" key="6">
    <source>
        <dbReference type="ARBA" id="ARBA00022777"/>
    </source>
</evidence>
<evidence type="ECO:0000256" key="8">
    <source>
        <dbReference type="ARBA" id="ARBA00022989"/>
    </source>
</evidence>
<dbReference type="Proteomes" id="UP000289340">
    <property type="component" value="Chromosome 15"/>
</dbReference>
<dbReference type="GO" id="GO:0005789">
    <property type="term" value="C:endoplasmic reticulum membrane"/>
    <property type="evidence" value="ECO:0007669"/>
    <property type="project" value="UniProtKB-SubCell"/>
</dbReference>
<keyword evidence="12" id="KW-1185">Reference proteome</keyword>
<feature type="transmembrane region" description="Helical" evidence="10">
    <location>
        <begin position="46"/>
        <end position="65"/>
    </location>
</feature>
<comment type="subcellular location">
    <subcellularLocation>
        <location evidence="1">Endoplasmic reticulum membrane</location>
        <topology evidence="1">Multi-pass membrane protein</topology>
    </subcellularLocation>
</comment>
<evidence type="ECO:0000256" key="3">
    <source>
        <dbReference type="ARBA" id="ARBA00012132"/>
    </source>
</evidence>
<dbReference type="InterPro" id="IPR032974">
    <property type="entry name" value="Polypren_kinase"/>
</dbReference>
<dbReference type="EMBL" id="QZWG01000015">
    <property type="protein sequence ID" value="RZB65248.1"/>
    <property type="molecule type" value="Genomic_DNA"/>
</dbReference>
<gene>
    <name evidence="11" type="ORF">D0Y65_041340</name>
</gene>
<dbReference type="PANTHER" id="PTHR13205">
    <property type="entry name" value="TRANSMEMBRANE PROTEIN 15-RELATED"/>
    <property type="match status" value="1"/>
</dbReference>
<comment type="caution">
    <text evidence="11">The sequence shown here is derived from an EMBL/GenBank/DDBJ whole genome shotgun (WGS) entry which is preliminary data.</text>
</comment>
<feature type="transmembrane region" description="Helical" evidence="10">
    <location>
        <begin position="131"/>
        <end position="153"/>
    </location>
</feature>
<keyword evidence="4" id="KW-0808">Transferase</keyword>
<evidence type="ECO:0000256" key="9">
    <source>
        <dbReference type="ARBA" id="ARBA00023136"/>
    </source>
</evidence>
<protein>
    <recommendedName>
        <fullName evidence="3">dolichol kinase</fullName>
        <ecNumber evidence="3">2.7.1.108</ecNumber>
    </recommendedName>
</protein>
<dbReference type="PANTHER" id="PTHR13205:SF15">
    <property type="entry name" value="DOLICHOL KINASE"/>
    <property type="match status" value="1"/>
</dbReference>
<feature type="transmembrane region" description="Helical" evidence="10">
    <location>
        <begin position="91"/>
        <end position="111"/>
    </location>
</feature>
<organism evidence="11 12">
    <name type="scientific">Glycine soja</name>
    <name type="common">Wild soybean</name>
    <dbReference type="NCBI Taxonomy" id="3848"/>
    <lineage>
        <taxon>Eukaryota</taxon>
        <taxon>Viridiplantae</taxon>
        <taxon>Streptophyta</taxon>
        <taxon>Embryophyta</taxon>
        <taxon>Tracheophyta</taxon>
        <taxon>Spermatophyta</taxon>
        <taxon>Magnoliopsida</taxon>
        <taxon>eudicotyledons</taxon>
        <taxon>Gunneridae</taxon>
        <taxon>Pentapetalae</taxon>
        <taxon>rosids</taxon>
        <taxon>fabids</taxon>
        <taxon>Fabales</taxon>
        <taxon>Fabaceae</taxon>
        <taxon>Papilionoideae</taxon>
        <taxon>50 kb inversion clade</taxon>
        <taxon>NPAAA clade</taxon>
        <taxon>indigoferoid/millettioid clade</taxon>
        <taxon>Phaseoleae</taxon>
        <taxon>Glycine</taxon>
        <taxon>Glycine subgen. Soja</taxon>
    </lineage>
</organism>
<dbReference type="AlphaFoldDB" id="A0A445GVC3"/>
<name>A0A445GVC3_GLYSO</name>
<keyword evidence="8 10" id="KW-1133">Transmembrane helix</keyword>
<evidence type="ECO:0000256" key="5">
    <source>
        <dbReference type="ARBA" id="ARBA00022692"/>
    </source>
</evidence>
<evidence type="ECO:0000256" key="7">
    <source>
        <dbReference type="ARBA" id="ARBA00022824"/>
    </source>
</evidence>
<dbReference type="EC" id="2.7.1.108" evidence="3"/>
<accession>A0A445GVC3</accession>
<sequence length="173" mass="19987">MDHCKEDAWFHPALKLVWVLCHGLASVKLIQHFLRTFPLCAFIGKTFLVTFGIVLYFGDMLLLTIKKLHGLLMSLELVNVEYEISKSEISIIIQGLVLGLLLYPIALKYILQICEWFINTASTEAKRYCEIGRSLMFVASLGIVLILIVPSWMKFVHEFRMHPFFWVLSFVFS</sequence>
<evidence type="ECO:0000256" key="4">
    <source>
        <dbReference type="ARBA" id="ARBA00022679"/>
    </source>
</evidence>
<dbReference type="GO" id="GO:0004168">
    <property type="term" value="F:dolichol kinase activity"/>
    <property type="evidence" value="ECO:0007669"/>
    <property type="project" value="UniProtKB-EC"/>
</dbReference>
<evidence type="ECO:0000313" key="12">
    <source>
        <dbReference type="Proteomes" id="UP000289340"/>
    </source>
</evidence>
<proteinExistence type="inferred from homology"/>
<evidence type="ECO:0000256" key="1">
    <source>
        <dbReference type="ARBA" id="ARBA00004477"/>
    </source>
</evidence>
<comment type="similarity">
    <text evidence="2">Belongs to the polyprenol kinase family.</text>
</comment>
<evidence type="ECO:0000256" key="10">
    <source>
        <dbReference type="SAM" id="Phobius"/>
    </source>
</evidence>
<evidence type="ECO:0000313" key="11">
    <source>
        <dbReference type="EMBL" id="RZB65248.1"/>
    </source>
</evidence>
<keyword evidence="7" id="KW-0256">Endoplasmic reticulum</keyword>